<dbReference type="InterPro" id="IPR028364">
    <property type="entry name" value="Ribosomal_uL1/biogenesis"/>
</dbReference>
<dbReference type="InterPro" id="IPR050257">
    <property type="entry name" value="eL8/uL1-like"/>
</dbReference>
<keyword evidence="6 11" id="KW-1133">Transmembrane helix</keyword>
<name>A0AAF5DGR1_STRER</name>
<keyword evidence="4 11" id="KW-0812">Transmembrane</keyword>
<evidence type="ECO:0000256" key="6">
    <source>
        <dbReference type="ARBA" id="ARBA00022989"/>
    </source>
</evidence>
<dbReference type="GO" id="GO:0003723">
    <property type="term" value="F:RNA binding"/>
    <property type="evidence" value="ECO:0007669"/>
    <property type="project" value="InterPro"/>
</dbReference>
<dbReference type="WBParaSite" id="TCONS_00012347.p1">
    <property type="protein sequence ID" value="TCONS_00012347.p1"/>
    <property type="gene ID" value="XLOC_007991"/>
</dbReference>
<dbReference type="InterPro" id="IPR016095">
    <property type="entry name" value="Ribosomal_uL1_3-a/b-sand"/>
</dbReference>
<organism evidence="12 13">
    <name type="scientific">Strongyloides stercoralis</name>
    <name type="common">Threadworm</name>
    <dbReference type="NCBI Taxonomy" id="6248"/>
    <lineage>
        <taxon>Eukaryota</taxon>
        <taxon>Metazoa</taxon>
        <taxon>Ecdysozoa</taxon>
        <taxon>Nematoda</taxon>
        <taxon>Chromadorea</taxon>
        <taxon>Rhabditida</taxon>
        <taxon>Tylenchina</taxon>
        <taxon>Panagrolaimomorpha</taxon>
        <taxon>Strongyloidoidea</taxon>
        <taxon>Strongyloididae</taxon>
        <taxon>Strongyloides</taxon>
    </lineage>
</organism>
<sequence length="604" mass="68146">KMSKISKDTLNEAVSNLLKASQSKKRKFRETVELQIGLKNYDPQKDKRFSGTIRLKHIPRPGMKVCVLGDQKHLDEAQANGFPCMSADDLKKLNKDKKLIKKLAKKYDAFIASDTLIKQIPRILGPGLNKAGKFPSVVTHNETLESKINEIKGTIKFQMKKVLCLSTAIGHVEMQQEELISNLSLSINFLVSLLKKNWQNVRSLHIKSTMGPNMGDIVGIIYGAIVATGGLIGYLKASSIPSLIMGVGSGAIIIAGAYYNNNHIVCGVSGLLTILMGRRFYNSGKIFPAGVVAVLSLLILIRCIFIYYKTRPRIMRTASSQSRKFLPSSLPAIYYDESIESFEAWLVEALTDELYKTKNYWRPTISNNLLIIILNGAKIEYELKRFQKSDDHDFVKRVKQEYASQISPQCYSLGEGRIDLNSGNIEYEVKYLQSGHDKISSLRTGLDIRSAIIYLAMHILEGPWVKNDHKTFEVNPRLVNCIKQKPKSKIQRSRDREIKCLSPQEILTKRLQIYELCTHLSIAASFLYLEKNSGTCSREEYIVKGLLGKYDHTIPRPPSDLANPFSKKKQSETVLKKNDITDEGTITNENEENVTNIPIIRKLE</sequence>
<reference evidence="13" key="1">
    <citation type="submission" date="2024-02" db="UniProtKB">
        <authorList>
            <consortium name="WormBaseParasite"/>
        </authorList>
    </citation>
    <scope>IDENTIFICATION</scope>
</reference>
<dbReference type="CDD" id="cd00403">
    <property type="entry name" value="Ribosomal_L1"/>
    <property type="match status" value="1"/>
</dbReference>
<accession>A0AAF5DGR1</accession>
<evidence type="ECO:0000256" key="9">
    <source>
        <dbReference type="ARBA" id="ARBA00035241"/>
    </source>
</evidence>
<dbReference type="SUPFAM" id="SSF56808">
    <property type="entry name" value="Ribosomal protein L1"/>
    <property type="match status" value="1"/>
</dbReference>
<dbReference type="Gene3D" id="3.40.50.790">
    <property type="match status" value="1"/>
</dbReference>
<evidence type="ECO:0000256" key="2">
    <source>
        <dbReference type="ARBA" id="ARBA00007590"/>
    </source>
</evidence>
<feature type="transmembrane region" description="Helical" evidence="11">
    <location>
        <begin position="240"/>
        <end position="259"/>
    </location>
</feature>
<dbReference type="Gene3D" id="3.30.190.20">
    <property type="match status" value="1"/>
</dbReference>
<dbReference type="GO" id="GO:0005840">
    <property type="term" value="C:ribosome"/>
    <property type="evidence" value="ECO:0007669"/>
    <property type="project" value="UniProtKB-KW"/>
</dbReference>
<protein>
    <recommendedName>
        <fullName evidence="9">Large ribosomal subunit protein uL1</fullName>
    </recommendedName>
    <alternativeName>
        <fullName evidence="10">60S ribosomal protein L10a</fullName>
    </alternativeName>
</protein>
<evidence type="ECO:0000313" key="12">
    <source>
        <dbReference type="Proteomes" id="UP000035681"/>
    </source>
</evidence>
<dbReference type="InterPro" id="IPR023673">
    <property type="entry name" value="Ribosomal_uL1_CS"/>
</dbReference>
<comment type="similarity">
    <text evidence="2">Belongs to the TMEM14 family.</text>
</comment>
<evidence type="ECO:0000256" key="11">
    <source>
        <dbReference type="SAM" id="Phobius"/>
    </source>
</evidence>
<proteinExistence type="inferred from homology"/>
<dbReference type="Proteomes" id="UP000035681">
    <property type="component" value="Unplaced"/>
</dbReference>
<dbReference type="Pfam" id="PF03647">
    <property type="entry name" value="Tmemb_14"/>
    <property type="match status" value="1"/>
</dbReference>
<evidence type="ECO:0000256" key="4">
    <source>
        <dbReference type="ARBA" id="ARBA00022692"/>
    </source>
</evidence>
<dbReference type="InterPro" id="IPR005349">
    <property type="entry name" value="TMEM14"/>
</dbReference>
<evidence type="ECO:0000313" key="13">
    <source>
        <dbReference type="WBParaSite" id="TCONS_00012347.p1"/>
    </source>
</evidence>
<dbReference type="GO" id="GO:0016020">
    <property type="term" value="C:membrane"/>
    <property type="evidence" value="ECO:0007669"/>
    <property type="project" value="UniProtKB-SubCell"/>
</dbReference>
<feature type="transmembrane region" description="Helical" evidence="11">
    <location>
        <begin position="217"/>
        <end position="234"/>
    </location>
</feature>
<evidence type="ECO:0000256" key="7">
    <source>
        <dbReference type="ARBA" id="ARBA00023136"/>
    </source>
</evidence>
<dbReference type="InterPro" id="IPR023674">
    <property type="entry name" value="Ribosomal_uL1-like"/>
</dbReference>
<keyword evidence="7 11" id="KW-0472">Membrane</keyword>
<dbReference type="PROSITE" id="PS01199">
    <property type="entry name" value="RIBOSOMAL_L1"/>
    <property type="match status" value="1"/>
</dbReference>
<dbReference type="AlphaFoldDB" id="A0AAF5DGR1"/>
<evidence type="ECO:0000256" key="5">
    <source>
        <dbReference type="ARBA" id="ARBA00022980"/>
    </source>
</evidence>
<dbReference type="FunFam" id="3.30.190.20:FF:000009">
    <property type="entry name" value="Ribosomal protein L10a"/>
    <property type="match status" value="1"/>
</dbReference>
<dbReference type="FunFam" id="3.30.190.20:FF:000006">
    <property type="entry name" value="Ribosomal protein"/>
    <property type="match status" value="1"/>
</dbReference>
<evidence type="ECO:0000256" key="8">
    <source>
        <dbReference type="ARBA" id="ARBA00023274"/>
    </source>
</evidence>
<evidence type="ECO:0000256" key="10">
    <source>
        <dbReference type="ARBA" id="ARBA00035370"/>
    </source>
</evidence>
<comment type="subcellular location">
    <subcellularLocation>
        <location evidence="1">Membrane</location>
    </subcellularLocation>
</comment>
<dbReference type="PANTHER" id="PTHR23105">
    <property type="entry name" value="RIBOSOMAL PROTEIN L7AE FAMILY MEMBER"/>
    <property type="match status" value="1"/>
</dbReference>
<keyword evidence="5" id="KW-0689">Ribosomal protein</keyword>
<evidence type="ECO:0000256" key="3">
    <source>
        <dbReference type="ARBA" id="ARBA00010531"/>
    </source>
</evidence>
<feature type="transmembrane region" description="Helical" evidence="11">
    <location>
        <begin position="264"/>
        <end position="281"/>
    </location>
</feature>
<comment type="similarity">
    <text evidence="3">Belongs to the universal ribosomal protein uL1 family.</text>
</comment>
<keyword evidence="12" id="KW-1185">Reference proteome</keyword>
<dbReference type="FunFam" id="3.40.50.790:FF:000002">
    <property type="entry name" value="Ribosomal protein"/>
    <property type="match status" value="1"/>
</dbReference>
<keyword evidence="8" id="KW-0687">Ribonucleoprotein</keyword>
<dbReference type="Pfam" id="PF00687">
    <property type="entry name" value="Ribosomal_L1"/>
    <property type="match status" value="1"/>
</dbReference>
<dbReference type="InterPro" id="IPR044890">
    <property type="entry name" value="TMEM14_sf"/>
</dbReference>
<dbReference type="Gene3D" id="1.10.10.1740">
    <property type="entry name" value="Transmembrane protein 14-like"/>
    <property type="match status" value="1"/>
</dbReference>
<feature type="transmembrane region" description="Helical" evidence="11">
    <location>
        <begin position="287"/>
        <end position="308"/>
    </location>
</feature>
<evidence type="ECO:0000256" key="1">
    <source>
        <dbReference type="ARBA" id="ARBA00004370"/>
    </source>
</evidence>
<dbReference type="GO" id="GO:1990904">
    <property type="term" value="C:ribonucleoprotein complex"/>
    <property type="evidence" value="ECO:0007669"/>
    <property type="project" value="UniProtKB-KW"/>
</dbReference>